<keyword evidence="2 4" id="KW-0732">Signal</keyword>
<organism evidence="7 8">
    <name type="scientific">Candolleomyces eurysporus</name>
    <dbReference type="NCBI Taxonomy" id="2828524"/>
    <lineage>
        <taxon>Eukaryota</taxon>
        <taxon>Fungi</taxon>
        <taxon>Dikarya</taxon>
        <taxon>Basidiomycota</taxon>
        <taxon>Agaricomycotina</taxon>
        <taxon>Agaricomycetes</taxon>
        <taxon>Agaricomycetidae</taxon>
        <taxon>Agaricales</taxon>
        <taxon>Agaricineae</taxon>
        <taxon>Psathyrellaceae</taxon>
        <taxon>Candolleomyces</taxon>
    </lineage>
</organism>
<dbReference type="Gene3D" id="3.40.50.1820">
    <property type="entry name" value="alpha/beta hydrolase"/>
    <property type="match status" value="1"/>
</dbReference>
<proteinExistence type="inferred from homology"/>
<evidence type="ECO:0000256" key="1">
    <source>
        <dbReference type="ARBA" id="ARBA00022487"/>
    </source>
</evidence>
<dbReference type="Proteomes" id="UP001140091">
    <property type="component" value="Unassembled WGS sequence"/>
</dbReference>
<dbReference type="InterPro" id="IPR000254">
    <property type="entry name" value="CBD"/>
</dbReference>
<reference evidence="7" key="1">
    <citation type="submission" date="2022-06" db="EMBL/GenBank/DDBJ databases">
        <title>Genome Sequence of Candolleomyces eurysporus.</title>
        <authorList>
            <person name="Buettner E."/>
        </authorList>
    </citation>
    <scope>NUCLEOTIDE SEQUENCE</scope>
    <source>
        <strain evidence="7">VTCC 930004</strain>
    </source>
</reference>
<dbReference type="GO" id="GO:0005576">
    <property type="term" value="C:extracellular region"/>
    <property type="evidence" value="ECO:0007669"/>
    <property type="project" value="UniProtKB-SubCell"/>
</dbReference>
<evidence type="ECO:0000259" key="6">
    <source>
        <dbReference type="PROSITE" id="PS51164"/>
    </source>
</evidence>
<evidence type="ECO:0000313" key="7">
    <source>
        <dbReference type="EMBL" id="KAJ2928047.1"/>
    </source>
</evidence>
<feature type="region of interest" description="Disordered" evidence="5">
    <location>
        <begin position="58"/>
        <end position="94"/>
    </location>
</feature>
<dbReference type="AlphaFoldDB" id="A0A9W8J4C1"/>
<dbReference type="InterPro" id="IPR010126">
    <property type="entry name" value="Esterase_phb"/>
</dbReference>
<dbReference type="InterPro" id="IPR029058">
    <property type="entry name" value="AB_hydrolase_fold"/>
</dbReference>
<keyword evidence="3 4" id="KW-0378">Hydrolase</keyword>
<keyword evidence="4" id="KW-0119">Carbohydrate metabolism</keyword>
<accession>A0A9W8J4C1</accession>
<dbReference type="NCBIfam" id="TIGR01840">
    <property type="entry name" value="esterase_phb"/>
    <property type="match status" value="1"/>
</dbReference>
<comment type="caution">
    <text evidence="7">The sequence shown here is derived from an EMBL/GenBank/DDBJ whole genome shotgun (WGS) entry which is preliminary data.</text>
</comment>
<dbReference type="InterPro" id="IPR050955">
    <property type="entry name" value="Plant_Biomass_Hydrol_Est"/>
</dbReference>
<dbReference type="SMART" id="SM00236">
    <property type="entry name" value="fCBD"/>
    <property type="match status" value="1"/>
</dbReference>
<feature type="non-terminal residue" evidence="7">
    <location>
        <position position="1"/>
    </location>
</feature>
<evidence type="ECO:0000256" key="2">
    <source>
        <dbReference type="ARBA" id="ARBA00022729"/>
    </source>
</evidence>
<comment type="subcellular location">
    <subcellularLocation>
        <location evidence="4">Secreted</location>
    </subcellularLocation>
</comment>
<feature type="domain" description="CBM1" evidence="6">
    <location>
        <begin position="19"/>
        <end position="55"/>
    </location>
</feature>
<dbReference type="GO" id="GO:0052689">
    <property type="term" value="F:carboxylic ester hydrolase activity"/>
    <property type="evidence" value="ECO:0007669"/>
    <property type="project" value="UniProtKB-KW"/>
</dbReference>
<dbReference type="SUPFAM" id="SSF57180">
    <property type="entry name" value="Cellulose-binding domain"/>
    <property type="match status" value="1"/>
</dbReference>
<keyword evidence="1 4" id="KW-0719">Serine esterase</keyword>
<dbReference type="Pfam" id="PF00734">
    <property type="entry name" value="CBM_1"/>
    <property type="match status" value="1"/>
</dbReference>
<gene>
    <name evidence="7" type="ORF">H1R20_g9055</name>
</gene>
<name>A0A9W8J4C1_9AGAR</name>
<dbReference type="SUPFAM" id="SSF53474">
    <property type="entry name" value="alpha/beta-Hydrolases"/>
    <property type="match status" value="2"/>
</dbReference>
<evidence type="ECO:0000256" key="5">
    <source>
        <dbReference type="SAM" id="MobiDB-lite"/>
    </source>
</evidence>
<evidence type="ECO:0000313" key="8">
    <source>
        <dbReference type="Proteomes" id="UP001140091"/>
    </source>
</evidence>
<keyword evidence="4" id="KW-0624">Polysaccharide degradation</keyword>
<evidence type="ECO:0000256" key="4">
    <source>
        <dbReference type="RuleBase" id="RU367147"/>
    </source>
</evidence>
<evidence type="ECO:0000256" key="3">
    <source>
        <dbReference type="ARBA" id="ARBA00022801"/>
    </source>
</evidence>
<dbReference type="OrthoDB" id="2425929at2759"/>
<feature type="chain" id="PRO_5041019716" description="Carboxylic ester hydrolase" evidence="4">
    <location>
        <begin position="21"/>
        <end position="379"/>
    </location>
</feature>
<keyword evidence="4" id="KW-0964">Secreted</keyword>
<dbReference type="PANTHER" id="PTHR43037">
    <property type="entry name" value="UNNAMED PRODUCT-RELATED"/>
    <property type="match status" value="1"/>
</dbReference>
<dbReference type="PANTHER" id="PTHR43037:SF5">
    <property type="entry name" value="FERULOYL ESTERASE"/>
    <property type="match status" value="1"/>
</dbReference>
<dbReference type="InterPro" id="IPR035971">
    <property type="entry name" value="CBD_sf"/>
</dbReference>
<feature type="signal peptide" evidence="4">
    <location>
        <begin position="1"/>
        <end position="20"/>
    </location>
</feature>
<dbReference type="EMBL" id="JANBPK010000944">
    <property type="protein sequence ID" value="KAJ2928047.1"/>
    <property type="molecule type" value="Genomic_DNA"/>
</dbReference>
<dbReference type="EC" id="3.1.1.-" evidence="4"/>
<dbReference type="GO" id="GO:0030248">
    <property type="term" value="F:cellulose binding"/>
    <property type="evidence" value="ECO:0007669"/>
    <property type="project" value="InterPro"/>
</dbReference>
<keyword evidence="8" id="KW-1185">Reference proteome</keyword>
<comment type="similarity">
    <text evidence="4">Belongs to the carbohydrate esterase 1 (CE1) family.</text>
</comment>
<dbReference type="PROSITE" id="PS00562">
    <property type="entry name" value="CBM1_1"/>
    <property type="match status" value="1"/>
</dbReference>
<protein>
    <recommendedName>
        <fullName evidence="4">Carboxylic ester hydrolase</fullName>
        <ecNumber evidence="4">3.1.1.-</ecNumber>
    </recommendedName>
</protein>
<dbReference type="Pfam" id="PF10503">
    <property type="entry name" value="Esterase_PHB"/>
    <property type="match status" value="1"/>
</dbReference>
<dbReference type="PROSITE" id="PS51164">
    <property type="entry name" value="CBM1_2"/>
    <property type="match status" value="1"/>
</dbReference>
<comment type="function">
    <text evidence="4">Esterase involved in the hydrolysis of xylan, a major structural heterogeneous polysaccharide found in plant biomass representing the second most abundant polysaccharide in the biosphere, after cellulose.</text>
</comment>
<dbReference type="GO" id="GO:0045493">
    <property type="term" value="P:xylan catabolic process"/>
    <property type="evidence" value="ECO:0007669"/>
    <property type="project" value="UniProtKB-UniRule"/>
</dbReference>
<sequence>MVSPTLITLATLSLVIPAFAVPPYGQCGGTGYTGSTQCDPGYTCVKLNDWYSQCQPGGASTTAAPTTTTPSVPTTIVPTPTPTTTSTSGPVPSSNPLMSIPAGTMTPLRNFGTNPTNIGMNVYRPTNVKGPNPALLVALHYCGGTAQAYFSGTQFRALADQRGFVVLYGQAPNDMNCWDITSRASLTHNGGSDSLGIANAVRYAISNWNVDPEKVFVVGTSSGAMMVNVLSGAYPDLFKGGAAFAGSALGCLTANMPQFPMDDCQAGRKNQTAQVWGDRAREAYPGYTGPYPRLQFWHGTADTALNYNNLAEEIKQWTNVHGISQTATSVQQNTPRNNWTKSVYGTGQVQGFSGQGAGHGLPESGSGQEAVALDFFGLV</sequence>